<accession>A0ABR2Z9N9</accession>
<evidence type="ECO:0000313" key="3">
    <source>
        <dbReference type="Proteomes" id="UP001437256"/>
    </source>
</evidence>
<dbReference type="Proteomes" id="UP001437256">
    <property type="component" value="Unassembled WGS sequence"/>
</dbReference>
<organism evidence="2 3">
    <name type="scientific">Marasmius tenuissimus</name>
    <dbReference type="NCBI Taxonomy" id="585030"/>
    <lineage>
        <taxon>Eukaryota</taxon>
        <taxon>Fungi</taxon>
        <taxon>Dikarya</taxon>
        <taxon>Basidiomycota</taxon>
        <taxon>Agaricomycotina</taxon>
        <taxon>Agaricomycetes</taxon>
        <taxon>Agaricomycetidae</taxon>
        <taxon>Agaricales</taxon>
        <taxon>Marasmiineae</taxon>
        <taxon>Marasmiaceae</taxon>
        <taxon>Marasmius</taxon>
    </lineage>
</organism>
<keyword evidence="3" id="KW-1185">Reference proteome</keyword>
<feature type="region of interest" description="Disordered" evidence="1">
    <location>
        <begin position="85"/>
        <end position="146"/>
    </location>
</feature>
<sequence>MCTVREWNLSYKCLTGFEAQECLRNIKNDDKKFWQELTTESAQKLRLTEGNGVTEDMVLELEDDEGVGDSNIQLIDMIADASNEKTAGHVQRMAQGGLESQSQAEEESDGPGTHEPVVKSETAEAAQRPQRARKPNKLYEGWWRHG</sequence>
<comment type="caution">
    <text evidence="2">The sequence shown here is derived from an EMBL/GenBank/DDBJ whole genome shotgun (WGS) entry which is preliminary data.</text>
</comment>
<evidence type="ECO:0000256" key="1">
    <source>
        <dbReference type="SAM" id="MobiDB-lite"/>
    </source>
</evidence>
<dbReference type="EMBL" id="JBBXMP010000518">
    <property type="protein sequence ID" value="KAL0057483.1"/>
    <property type="molecule type" value="Genomic_DNA"/>
</dbReference>
<reference evidence="2 3" key="1">
    <citation type="submission" date="2024-05" db="EMBL/GenBank/DDBJ databases">
        <title>A draft genome resource for the thread blight pathogen Marasmius tenuissimus strain MS-2.</title>
        <authorList>
            <person name="Yulfo-Soto G.E."/>
            <person name="Baruah I.K."/>
            <person name="Amoako-Attah I."/>
            <person name="Bukari Y."/>
            <person name="Meinhardt L.W."/>
            <person name="Bailey B.A."/>
            <person name="Cohen S.P."/>
        </authorList>
    </citation>
    <scope>NUCLEOTIDE SEQUENCE [LARGE SCALE GENOMIC DNA]</scope>
    <source>
        <strain evidence="2 3">MS-2</strain>
    </source>
</reference>
<name>A0ABR2Z9N9_9AGAR</name>
<proteinExistence type="predicted"/>
<gene>
    <name evidence="2" type="ORF">AAF712_015873</name>
</gene>
<protein>
    <submittedName>
        <fullName evidence="2">Uncharacterized protein</fullName>
    </submittedName>
</protein>
<evidence type="ECO:0000313" key="2">
    <source>
        <dbReference type="EMBL" id="KAL0057483.1"/>
    </source>
</evidence>